<evidence type="ECO:0000313" key="1">
    <source>
        <dbReference type="EMBL" id="KAJ1372468.1"/>
    </source>
</evidence>
<sequence>MSDIDMERCEPSQDGILYCPQGDQYEIAYYVRNVYPPIQPTFHRLRLTQTRSHKLMPTVVRPRCGLRPLFAQVDLLR</sequence>
<dbReference type="AlphaFoldDB" id="A0AAD5RAQ0"/>
<dbReference type="EMBL" id="JAHQIW010007146">
    <property type="protein sequence ID" value="KAJ1372468.1"/>
    <property type="molecule type" value="Genomic_DNA"/>
</dbReference>
<accession>A0AAD5RAQ0</accession>
<organism evidence="1 2">
    <name type="scientific">Parelaphostrongylus tenuis</name>
    <name type="common">Meningeal worm</name>
    <dbReference type="NCBI Taxonomy" id="148309"/>
    <lineage>
        <taxon>Eukaryota</taxon>
        <taxon>Metazoa</taxon>
        <taxon>Ecdysozoa</taxon>
        <taxon>Nematoda</taxon>
        <taxon>Chromadorea</taxon>
        <taxon>Rhabditida</taxon>
        <taxon>Rhabditina</taxon>
        <taxon>Rhabditomorpha</taxon>
        <taxon>Strongyloidea</taxon>
        <taxon>Metastrongylidae</taxon>
        <taxon>Parelaphostrongylus</taxon>
    </lineage>
</organism>
<comment type="caution">
    <text evidence="1">The sequence shown here is derived from an EMBL/GenBank/DDBJ whole genome shotgun (WGS) entry which is preliminary data.</text>
</comment>
<keyword evidence="2" id="KW-1185">Reference proteome</keyword>
<evidence type="ECO:0000313" key="2">
    <source>
        <dbReference type="Proteomes" id="UP001196413"/>
    </source>
</evidence>
<name>A0AAD5RAQ0_PARTN</name>
<reference evidence="1" key="1">
    <citation type="submission" date="2021-06" db="EMBL/GenBank/DDBJ databases">
        <title>Parelaphostrongylus tenuis whole genome reference sequence.</title>
        <authorList>
            <person name="Garwood T.J."/>
            <person name="Larsen P.A."/>
            <person name="Fountain-Jones N.M."/>
            <person name="Garbe J.R."/>
            <person name="Macchietto M.G."/>
            <person name="Kania S.A."/>
            <person name="Gerhold R.W."/>
            <person name="Richards J.E."/>
            <person name="Wolf T.M."/>
        </authorList>
    </citation>
    <scope>NUCLEOTIDE SEQUENCE</scope>
    <source>
        <strain evidence="1">MNPRO001-30</strain>
        <tissue evidence="1">Meninges</tissue>
    </source>
</reference>
<proteinExistence type="predicted"/>
<protein>
    <submittedName>
        <fullName evidence="1">Uncharacterized protein</fullName>
    </submittedName>
</protein>
<dbReference type="Proteomes" id="UP001196413">
    <property type="component" value="Unassembled WGS sequence"/>
</dbReference>
<gene>
    <name evidence="1" type="ORF">KIN20_034635</name>
</gene>